<keyword evidence="2" id="KW-1185">Reference proteome</keyword>
<accession>A0A5M4B6H8</accession>
<sequence length="117" mass="14415">MITIYCKSVWICFEEEWFGITHFNTTEYAIEFLKQDFNSAEHHQIRNNEYDKIKYFCAYQDDDYFCFQRFTYSNIINKRWFSLNGEPEIKKDEPIIILKKIQMQSIKNRQILCILER</sequence>
<proteinExistence type="predicted"/>
<evidence type="ECO:0000313" key="2">
    <source>
        <dbReference type="Proteomes" id="UP000398217"/>
    </source>
</evidence>
<evidence type="ECO:0000313" key="1">
    <source>
        <dbReference type="EMBL" id="GET44877.1"/>
    </source>
</evidence>
<gene>
    <name evidence="1" type="ORF">RCZ01_01790</name>
</gene>
<comment type="caution">
    <text evidence="1">The sequence shown here is derived from an EMBL/GenBank/DDBJ whole genome shotgun (WGS) entry which is preliminary data.</text>
</comment>
<dbReference type="AlphaFoldDB" id="A0A5M4B6H8"/>
<dbReference type="EMBL" id="BLBC01000004">
    <property type="protein sequence ID" value="GET44877.1"/>
    <property type="molecule type" value="Genomic_DNA"/>
</dbReference>
<name>A0A5M4B6H8_9FLAO</name>
<reference evidence="2" key="1">
    <citation type="journal article" date="2020" name="Int. J. Syst. Evol. Microbiol.">
        <title>Capnocytophaga felis sp. nov. isolated from the feline oral cavity.</title>
        <authorList>
            <person name="Suzuki M."/>
            <person name="Umeda K."/>
            <person name="Kimura M."/>
            <person name="Imaoka K."/>
            <person name="Morikawa S."/>
            <person name="Maeda K."/>
        </authorList>
    </citation>
    <scope>NUCLEOTIDE SEQUENCE [LARGE SCALE GENOMIC DNA]</scope>
    <source>
        <strain evidence="2">KC07070</strain>
    </source>
</reference>
<protein>
    <submittedName>
        <fullName evidence="1">Uncharacterized protein</fullName>
    </submittedName>
</protein>
<dbReference type="Proteomes" id="UP000398217">
    <property type="component" value="Unassembled WGS sequence"/>
</dbReference>
<organism evidence="1 2">
    <name type="scientific">Capnocytophaga felis</name>
    <dbReference type="NCBI Taxonomy" id="2267611"/>
    <lineage>
        <taxon>Bacteria</taxon>
        <taxon>Pseudomonadati</taxon>
        <taxon>Bacteroidota</taxon>
        <taxon>Flavobacteriia</taxon>
        <taxon>Flavobacteriales</taxon>
        <taxon>Flavobacteriaceae</taxon>
        <taxon>Capnocytophaga</taxon>
    </lineage>
</organism>